<dbReference type="RefSeq" id="WP_340348042.1">
    <property type="nucleotide sequence ID" value="NZ_JBBKZT010000032.1"/>
</dbReference>
<reference evidence="2 3" key="1">
    <citation type="submission" date="2024-03" db="EMBL/GenBank/DDBJ databases">
        <title>Novel species of the genus Variovorax.</title>
        <authorList>
            <person name="Liu Q."/>
            <person name="Xin Y.-H."/>
        </authorList>
    </citation>
    <scope>NUCLEOTIDE SEQUENCE [LARGE SCALE GENOMIC DNA]</scope>
    <source>
        <strain evidence="2 3">KACC 18900</strain>
    </source>
</reference>
<name>A0ABU8WX78_9BURK</name>
<dbReference type="SMART" id="SM00905">
    <property type="entry name" value="FolB"/>
    <property type="match status" value="1"/>
</dbReference>
<protein>
    <submittedName>
        <fullName evidence="2">Dihydroneopterin aldolase</fullName>
    </submittedName>
</protein>
<dbReference type="EMBL" id="JBBKZT010000032">
    <property type="protein sequence ID" value="MEJ8852150.1"/>
    <property type="molecule type" value="Genomic_DNA"/>
</dbReference>
<dbReference type="Pfam" id="PF02152">
    <property type="entry name" value="FolB"/>
    <property type="match status" value="1"/>
</dbReference>
<dbReference type="Proteomes" id="UP001385892">
    <property type="component" value="Unassembled WGS sequence"/>
</dbReference>
<dbReference type="Gene3D" id="3.30.1130.10">
    <property type="match status" value="1"/>
</dbReference>
<evidence type="ECO:0000259" key="1">
    <source>
        <dbReference type="SMART" id="SM00905"/>
    </source>
</evidence>
<proteinExistence type="predicted"/>
<accession>A0ABU8WX78</accession>
<evidence type="ECO:0000313" key="2">
    <source>
        <dbReference type="EMBL" id="MEJ8852150.1"/>
    </source>
</evidence>
<sequence>MATIEMELQVRTEIGIASSEQGRVQDLKVLLTVEVADAYSDAAAERGDIALTLDYGRLREIVHEVFAERRYSLLEEVTTTIRERIRKLSHVTSARVAITKHHPWVDVPRLTLTR</sequence>
<feature type="domain" description="Dihydroneopterin aldolase/epimerase" evidence="1">
    <location>
        <begin position="4"/>
        <end position="114"/>
    </location>
</feature>
<organism evidence="2 3">
    <name type="scientific">Variovorax rhizosphaerae</name>
    <dbReference type="NCBI Taxonomy" id="1836200"/>
    <lineage>
        <taxon>Bacteria</taxon>
        <taxon>Pseudomonadati</taxon>
        <taxon>Pseudomonadota</taxon>
        <taxon>Betaproteobacteria</taxon>
        <taxon>Burkholderiales</taxon>
        <taxon>Comamonadaceae</taxon>
        <taxon>Variovorax</taxon>
    </lineage>
</organism>
<dbReference type="SUPFAM" id="SSF55620">
    <property type="entry name" value="Tetrahydrobiopterin biosynthesis enzymes-like"/>
    <property type="match status" value="1"/>
</dbReference>
<dbReference type="InterPro" id="IPR006157">
    <property type="entry name" value="FolB_dom"/>
</dbReference>
<evidence type="ECO:0000313" key="3">
    <source>
        <dbReference type="Proteomes" id="UP001385892"/>
    </source>
</evidence>
<dbReference type="InterPro" id="IPR043133">
    <property type="entry name" value="GTP-CH-I_C/QueF"/>
</dbReference>
<gene>
    <name evidence="2" type="ORF">WKW82_36350</name>
</gene>
<comment type="caution">
    <text evidence="2">The sequence shown here is derived from an EMBL/GenBank/DDBJ whole genome shotgun (WGS) entry which is preliminary data.</text>
</comment>
<keyword evidence="3" id="KW-1185">Reference proteome</keyword>